<protein>
    <recommendedName>
        <fullName evidence="3">Radical SAM core domain-containing protein</fullName>
    </recommendedName>
</protein>
<gene>
    <name evidence="1" type="ORF">CO174_00590</name>
</gene>
<dbReference type="EMBL" id="PFWU01000007">
    <property type="protein sequence ID" value="PJA46209.1"/>
    <property type="molecule type" value="Genomic_DNA"/>
</dbReference>
<name>A0A2M7XE99_9BACT</name>
<dbReference type="InterPro" id="IPR058240">
    <property type="entry name" value="rSAM_sf"/>
</dbReference>
<dbReference type="AlphaFoldDB" id="A0A2M7XE99"/>
<dbReference type="SUPFAM" id="SSF102114">
    <property type="entry name" value="Radical SAM enzymes"/>
    <property type="match status" value="1"/>
</dbReference>
<evidence type="ECO:0008006" key="3">
    <source>
        <dbReference type="Google" id="ProtNLM"/>
    </source>
</evidence>
<dbReference type="Proteomes" id="UP000229385">
    <property type="component" value="Unassembled WGS sequence"/>
</dbReference>
<accession>A0A2M7XE99</accession>
<sequence>MEKRLVQLPDGQYVVVDALGHRIYKTFMVVGSRYTCDKNCPYCTAKITLWPGGNNHWEQMASQIERCERAGIRFEYLTMSGNGEPSKNPIGELRELRDVFDRFPHLFEYRRFQTSGNIFWNPEIFALFGHDHVFEITRVSLDSAEDMQGLCYNRDYTQAPAFQEARVVFNHCLLKANYHRLLEDIDAYIQRYGRVLHSLNLKILNTNTFDETQLSSRYSQWILDTGLGKGDVDMVVAVMNNHFERVNDYNPFFDRFEWRHPSGMLITLYARRTPYGLPNIVFYRGALVDYSLHPQHIELPEDVDLKALFNAAPEVARVRT</sequence>
<evidence type="ECO:0000313" key="1">
    <source>
        <dbReference type="EMBL" id="PJA46209.1"/>
    </source>
</evidence>
<organism evidence="1 2">
    <name type="scientific">Candidatus Uhrbacteria bacterium CG_4_9_14_3_um_filter_50_9</name>
    <dbReference type="NCBI Taxonomy" id="1975035"/>
    <lineage>
        <taxon>Bacteria</taxon>
        <taxon>Candidatus Uhriibacteriota</taxon>
    </lineage>
</organism>
<evidence type="ECO:0000313" key="2">
    <source>
        <dbReference type="Proteomes" id="UP000229385"/>
    </source>
</evidence>
<proteinExistence type="predicted"/>
<reference evidence="2" key="1">
    <citation type="submission" date="2017-09" db="EMBL/GenBank/DDBJ databases">
        <title>Depth-based differentiation of microbial function through sediment-hosted aquifers and enrichment of novel symbionts in the deep terrestrial subsurface.</title>
        <authorList>
            <person name="Probst A.J."/>
            <person name="Ladd B."/>
            <person name="Jarett J.K."/>
            <person name="Geller-Mcgrath D.E."/>
            <person name="Sieber C.M.K."/>
            <person name="Emerson J.B."/>
            <person name="Anantharaman K."/>
            <person name="Thomas B.C."/>
            <person name="Malmstrom R."/>
            <person name="Stieglmeier M."/>
            <person name="Klingl A."/>
            <person name="Woyke T."/>
            <person name="Ryan C.M."/>
            <person name="Banfield J.F."/>
        </authorList>
    </citation>
    <scope>NUCLEOTIDE SEQUENCE [LARGE SCALE GENOMIC DNA]</scope>
</reference>
<comment type="caution">
    <text evidence="1">The sequence shown here is derived from an EMBL/GenBank/DDBJ whole genome shotgun (WGS) entry which is preliminary data.</text>
</comment>